<dbReference type="OrthoDB" id="4557965at2"/>
<dbReference type="Proteomes" id="UP000316747">
    <property type="component" value="Unassembled WGS sequence"/>
</dbReference>
<name>A0A543H9T0_9MICO</name>
<accession>A0A543H9T0</accession>
<dbReference type="EMBL" id="VFPM01000005">
    <property type="protein sequence ID" value="TQM55095.1"/>
    <property type="molecule type" value="Genomic_DNA"/>
</dbReference>
<keyword evidence="2" id="KW-1185">Reference proteome</keyword>
<dbReference type="AlphaFoldDB" id="A0A543H9T0"/>
<dbReference type="RefSeq" id="WP_141847205.1">
    <property type="nucleotide sequence ID" value="NZ_VFPM01000005.1"/>
</dbReference>
<sequence>MARTVQLWLAESGADEARTDLLHRQLRAQLVQEPVLEVTESPPTDVPTGARGVDAASVSTLAIAILGSGGLSALIASVRDWLGRGHAAPRTVRLEISGETLELTGATTGEQQRLVDLFIARHEVRESP</sequence>
<reference evidence="1 2" key="1">
    <citation type="submission" date="2019-06" db="EMBL/GenBank/DDBJ databases">
        <title>Genome sequencing of plant associated microbes to promote plant fitness in Sorghum bicolor and Oryza sativa.</title>
        <authorList>
            <person name="Coleman-Derr D."/>
        </authorList>
    </citation>
    <scope>NUCLEOTIDE SEQUENCE [LARGE SCALE GENOMIC DNA]</scope>
    <source>
        <strain evidence="1 2">KV-663</strain>
    </source>
</reference>
<evidence type="ECO:0000313" key="1">
    <source>
        <dbReference type="EMBL" id="TQM55095.1"/>
    </source>
</evidence>
<evidence type="ECO:0000313" key="2">
    <source>
        <dbReference type="Proteomes" id="UP000316747"/>
    </source>
</evidence>
<proteinExistence type="predicted"/>
<comment type="caution">
    <text evidence="1">The sequence shown here is derived from an EMBL/GenBank/DDBJ whole genome shotgun (WGS) entry which is preliminary data.</text>
</comment>
<gene>
    <name evidence="1" type="ORF">FBY41_4419</name>
</gene>
<dbReference type="InterPro" id="IPR045428">
    <property type="entry name" value="EACC1"/>
</dbReference>
<protein>
    <submittedName>
        <fullName evidence="1">Uncharacterized protein</fullName>
    </submittedName>
</protein>
<organism evidence="1 2">
    <name type="scientific">Humibacillus xanthopallidus</name>
    <dbReference type="NCBI Taxonomy" id="412689"/>
    <lineage>
        <taxon>Bacteria</taxon>
        <taxon>Bacillati</taxon>
        <taxon>Actinomycetota</taxon>
        <taxon>Actinomycetes</taxon>
        <taxon>Micrococcales</taxon>
        <taxon>Intrasporangiaceae</taxon>
        <taxon>Humibacillus</taxon>
    </lineage>
</organism>
<dbReference type="Pfam" id="PF19953">
    <property type="entry name" value="EACC1"/>
    <property type="match status" value="1"/>
</dbReference>